<dbReference type="InterPro" id="IPR001789">
    <property type="entry name" value="Sig_transdc_resp-reg_receiver"/>
</dbReference>
<comment type="caution">
    <text evidence="15">The sequence shown here is derived from an EMBL/GenBank/DDBJ whole genome shotgun (WGS) entry which is preliminary data.</text>
</comment>
<feature type="domain" description="PAC" evidence="14">
    <location>
        <begin position="339"/>
        <end position="398"/>
    </location>
</feature>
<dbReference type="SMART" id="SM00091">
    <property type="entry name" value="PAS"/>
    <property type="match status" value="4"/>
</dbReference>
<dbReference type="SUPFAM" id="SSF55781">
    <property type="entry name" value="GAF domain-like"/>
    <property type="match status" value="1"/>
</dbReference>
<dbReference type="SUPFAM" id="SSF47384">
    <property type="entry name" value="Homodimeric domain of signal transducing histidine kinase"/>
    <property type="match status" value="1"/>
</dbReference>
<dbReference type="NCBIfam" id="TIGR00229">
    <property type="entry name" value="sensory_box"/>
    <property type="match status" value="3"/>
</dbReference>
<dbReference type="GO" id="GO:0000155">
    <property type="term" value="F:phosphorelay sensor kinase activity"/>
    <property type="evidence" value="ECO:0007669"/>
    <property type="project" value="InterPro"/>
</dbReference>
<feature type="domain" description="Response regulatory" evidence="12">
    <location>
        <begin position="139"/>
        <end position="255"/>
    </location>
</feature>
<dbReference type="InterPro" id="IPR000700">
    <property type="entry name" value="PAS-assoc_C"/>
</dbReference>
<evidence type="ECO:0000259" key="14">
    <source>
        <dbReference type="PROSITE" id="PS50113"/>
    </source>
</evidence>
<dbReference type="InterPro" id="IPR000014">
    <property type="entry name" value="PAS"/>
</dbReference>
<sequence>MNIETVKEQQDVQYIYLTGSDELIIENIIKLLQQDNFIVNVFSNLSEMKQACEYKMPACLVIEKDFKEDKEILNEISGINNRFKSCLPIVLISQNNTMKTRLASARAGVSRFFCKPLDCEKFLLTIIELTDQLNVNPYRVLCIDDNELMLEFYESVLKEANIECEMLSKPLQALDVLEKFNPDIIVMDIQMPECLGSELAQVIRQDDTWAQMPIIFLSSEVDLGNQLAAMNLGGDFFLSKPVSVDHFLAAVNARVKRARQIYQLNKNLQHVLRENKFQLATMDEHDIVSCTDVTGKITNVNDLFCEISGYSREELLGQNHRLLKSGLHPDSFYKEMWKTVSEGEIWRGTICNHKKNGEEYWVDSTIVPFLDNKGKPYKYVSARTNVTELRKSEERLNRSQQFSKIGTWDWDITTGELFWSDLIWPLFGYEKELIETTYENFLAAVHPDDRQNVIDAVNNCVEKGSEYNIEHRVIWADGSERWVQESGDVVRSVDGKPLHMLGVVQDINTRKKAELDLQEREKQLREAQSIARIGNWKANVISGELVWSDEIYRIFGYEPGSIKPSVEAFKKAVHPDDLAKLEESEKQAQQTGLHDVIHRIILSDDSVRYVHELAQAETDEAGNLINLTGTVQDITDRIESEEKLHETEERFAFAVEGAGDGVWDWDMQSNSMQFSETYMKMIGYTKNELAHKLDTWVKMVHPDDMARIQKSLQDYLQGRSENYSVELRLQCKQGNYIWVLCRGTVVSRDQGNRPLRMIGIHSDITERVELLDKLSLQKSLVDRLHHSATSFVEKSDFRKTMNGMLNTLLLLTESDYGFIAEVLTDDKGQYLKTHAITNIAWNDETQLLYENSIEDGIEFRNLNNLFGHILISREVVISNDPANDSRSTGLPEGHPVMSSFMGVPVFYGNELIGVYAIANRENGYDKEIQSFLRPFDITYGAIIHSKRMMELESENRKVIIDAKEEAENANRAKSQFLSSMSHELRTPLNAIMGFSQLLKMEQLNESQNENVNEITKAGGHLLELINEVLDLSKIEAGRIELSMDSIIIEEAISESFQLITPLAQKRGIEISIEHNGTEISFDQMINLQHAVRADHSRLRQVLLNLLSNAVKYNNENGKIIINYENSESNLIRVSITDTGYGLSTDQQGQLFKAFNRLGAEQTEVEGSGIGLVITKNIIELMGGNIGMSSAEGSGSTFWVELKSDELKINVDDLQDDSKLLKNEVENIMKHKYTVLYIEDNPANLRLVNQLLSRRSNIHMWSAPEPLLGLELAAEHKPDLILLDINLPGMDGYEVLKQLKLREITRNIPVIAISANAMPRDIEKGAKAGFDDYITKPINVTTLLETVDKKLSETIND</sequence>
<dbReference type="PROSITE" id="PS50109">
    <property type="entry name" value="HIS_KIN"/>
    <property type="match status" value="1"/>
</dbReference>
<keyword evidence="3 9" id="KW-0597">Phosphoprotein</keyword>
<evidence type="ECO:0000256" key="5">
    <source>
        <dbReference type="ARBA" id="ARBA00022741"/>
    </source>
</evidence>
<dbReference type="Pfam" id="PF13185">
    <property type="entry name" value="GAF_2"/>
    <property type="match status" value="1"/>
</dbReference>
<dbReference type="Gene3D" id="3.30.450.20">
    <property type="entry name" value="PAS domain"/>
    <property type="match status" value="4"/>
</dbReference>
<comment type="catalytic activity">
    <reaction evidence="1">
        <text>ATP + protein L-histidine = ADP + protein N-phospho-L-histidine.</text>
        <dbReference type="EC" id="2.7.13.3"/>
    </reaction>
</comment>
<keyword evidence="6" id="KW-0418">Kinase</keyword>
<dbReference type="InterPro" id="IPR005467">
    <property type="entry name" value="His_kinase_dom"/>
</dbReference>
<evidence type="ECO:0000256" key="1">
    <source>
        <dbReference type="ARBA" id="ARBA00000085"/>
    </source>
</evidence>
<feature type="domain" description="PAS" evidence="13">
    <location>
        <begin position="292"/>
        <end position="331"/>
    </location>
</feature>
<accession>A0A370DIB2</accession>
<dbReference type="PANTHER" id="PTHR43304">
    <property type="entry name" value="PHYTOCHROME-LIKE PROTEIN CPH1"/>
    <property type="match status" value="1"/>
</dbReference>
<evidence type="ECO:0000256" key="8">
    <source>
        <dbReference type="ARBA" id="ARBA00023012"/>
    </source>
</evidence>
<dbReference type="Pfam" id="PF08447">
    <property type="entry name" value="PAS_3"/>
    <property type="match status" value="4"/>
</dbReference>
<keyword evidence="7" id="KW-0067">ATP-binding</keyword>
<dbReference type="InterPro" id="IPR003594">
    <property type="entry name" value="HATPase_dom"/>
</dbReference>
<feature type="domain" description="Response regulatory" evidence="12">
    <location>
        <begin position="14"/>
        <end position="130"/>
    </location>
</feature>
<evidence type="ECO:0000256" key="7">
    <source>
        <dbReference type="ARBA" id="ARBA00022840"/>
    </source>
</evidence>
<dbReference type="PROSITE" id="PS50110">
    <property type="entry name" value="RESPONSE_REGULATORY"/>
    <property type="match status" value="3"/>
</dbReference>
<dbReference type="PANTHER" id="PTHR43304:SF1">
    <property type="entry name" value="PAC DOMAIN-CONTAINING PROTEIN"/>
    <property type="match status" value="1"/>
</dbReference>
<dbReference type="PRINTS" id="PR00344">
    <property type="entry name" value="BCTRLSENSOR"/>
</dbReference>
<dbReference type="InterPro" id="IPR029016">
    <property type="entry name" value="GAF-like_dom_sf"/>
</dbReference>
<dbReference type="Pfam" id="PF02518">
    <property type="entry name" value="HATPase_c"/>
    <property type="match status" value="1"/>
</dbReference>
<dbReference type="InterPro" id="IPR011006">
    <property type="entry name" value="CheY-like_superfamily"/>
</dbReference>
<proteinExistence type="predicted"/>
<dbReference type="InterPro" id="IPR036890">
    <property type="entry name" value="HATPase_C_sf"/>
</dbReference>
<feature type="domain" description="PAS" evidence="13">
    <location>
        <begin position="647"/>
        <end position="719"/>
    </location>
</feature>
<dbReference type="SMART" id="SM00388">
    <property type="entry name" value="HisKA"/>
    <property type="match status" value="1"/>
</dbReference>
<dbReference type="FunFam" id="1.10.287.130:FF:000002">
    <property type="entry name" value="Two-component osmosensing histidine kinase"/>
    <property type="match status" value="1"/>
</dbReference>
<evidence type="ECO:0000313" key="15">
    <source>
        <dbReference type="EMBL" id="RDH84583.1"/>
    </source>
</evidence>
<evidence type="ECO:0000259" key="11">
    <source>
        <dbReference type="PROSITE" id="PS50109"/>
    </source>
</evidence>
<dbReference type="Pfam" id="PF00512">
    <property type="entry name" value="HisKA"/>
    <property type="match status" value="1"/>
</dbReference>
<gene>
    <name evidence="15" type="ORF">DIZ80_03705</name>
</gene>
<evidence type="ECO:0000256" key="9">
    <source>
        <dbReference type="PROSITE-ProRule" id="PRU00169"/>
    </source>
</evidence>
<feature type="coiled-coil region" evidence="10">
    <location>
        <begin position="1203"/>
        <end position="1230"/>
    </location>
</feature>
<dbReference type="EC" id="2.7.13.3" evidence="2"/>
<evidence type="ECO:0000256" key="2">
    <source>
        <dbReference type="ARBA" id="ARBA00012438"/>
    </source>
</evidence>
<dbReference type="Proteomes" id="UP000254266">
    <property type="component" value="Unassembled WGS sequence"/>
</dbReference>
<feature type="domain" description="Response regulatory" evidence="12">
    <location>
        <begin position="1233"/>
        <end position="1350"/>
    </location>
</feature>
<dbReference type="Gene3D" id="2.10.70.100">
    <property type="match status" value="2"/>
</dbReference>
<dbReference type="InterPro" id="IPR035965">
    <property type="entry name" value="PAS-like_dom_sf"/>
</dbReference>
<protein>
    <recommendedName>
        <fullName evidence="2">histidine kinase</fullName>
        <ecNumber evidence="2">2.7.13.3</ecNumber>
    </recommendedName>
</protein>
<dbReference type="Gene3D" id="3.30.450.40">
    <property type="match status" value="1"/>
</dbReference>
<dbReference type="InterPro" id="IPR013655">
    <property type="entry name" value="PAS_fold_3"/>
</dbReference>
<dbReference type="EMBL" id="QFXC01000007">
    <property type="protein sequence ID" value="RDH84583.1"/>
    <property type="molecule type" value="Genomic_DNA"/>
</dbReference>
<dbReference type="Gene3D" id="3.40.50.2300">
    <property type="match status" value="3"/>
</dbReference>
<evidence type="ECO:0000313" key="16">
    <source>
        <dbReference type="Proteomes" id="UP000254266"/>
    </source>
</evidence>
<dbReference type="SMART" id="SM00086">
    <property type="entry name" value="PAC"/>
    <property type="match status" value="4"/>
</dbReference>
<reference evidence="15 16" key="1">
    <citation type="journal article" date="2018" name="ISME J.">
        <title>Endosymbiont genomes yield clues of tubeworm success.</title>
        <authorList>
            <person name="Li Y."/>
            <person name="Liles M.R."/>
            <person name="Halanych K.M."/>
        </authorList>
    </citation>
    <scope>NUCLEOTIDE SEQUENCE [LARGE SCALE GENOMIC DNA]</scope>
    <source>
        <strain evidence="15">A1464</strain>
    </source>
</reference>
<evidence type="ECO:0000259" key="12">
    <source>
        <dbReference type="PROSITE" id="PS50110"/>
    </source>
</evidence>
<dbReference type="CDD" id="cd00130">
    <property type="entry name" value="PAS"/>
    <property type="match status" value="3"/>
</dbReference>
<dbReference type="InterPro" id="IPR001610">
    <property type="entry name" value="PAC"/>
</dbReference>
<dbReference type="InterPro" id="IPR004358">
    <property type="entry name" value="Sig_transdc_His_kin-like_C"/>
</dbReference>
<dbReference type="SMART" id="SM00448">
    <property type="entry name" value="REC"/>
    <property type="match status" value="2"/>
</dbReference>
<evidence type="ECO:0000259" key="13">
    <source>
        <dbReference type="PROSITE" id="PS50112"/>
    </source>
</evidence>
<dbReference type="SUPFAM" id="SSF52172">
    <property type="entry name" value="CheY-like"/>
    <property type="match status" value="3"/>
</dbReference>
<dbReference type="Pfam" id="PF00072">
    <property type="entry name" value="Response_reg"/>
    <property type="match status" value="2"/>
</dbReference>
<keyword evidence="10" id="KW-0175">Coiled coil</keyword>
<dbReference type="PROSITE" id="PS50113">
    <property type="entry name" value="PAC"/>
    <property type="match status" value="4"/>
</dbReference>
<dbReference type="SUPFAM" id="SSF55874">
    <property type="entry name" value="ATPase domain of HSP90 chaperone/DNA topoisomerase II/histidine kinase"/>
    <property type="match status" value="1"/>
</dbReference>
<dbReference type="PROSITE" id="PS50112">
    <property type="entry name" value="PAS"/>
    <property type="match status" value="3"/>
</dbReference>
<dbReference type="SUPFAM" id="SSF55785">
    <property type="entry name" value="PYP-like sensor domain (PAS domain)"/>
    <property type="match status" value="4"/>
</dbReference>
<organism evidence="15 16">
    <name type="scientific">endosymbiont of Galathealinum brachiosum</name>
    <dbReference type="NCBI Taxonomy" id="2200906"/>
    <lineage>
        <taxon>Bacteria</taxon>
        <taxon>Pseudomonadati</taxon>
        <taxon>Pseudomonadota</taxon>
        <taxon>Gammaproteobacteria</taxon>
        <taxon>sulfur-oxidizing symbionts</taxon>
    </lineage>
</organism>
<keyword evidence="5" id="KW-0547">Nucleotide-binding</keyword>
<dbReference type="SMART" id="SM00387">
    <property type="entry name" value="HATPase_c"/>
    <property type="match status" value="1"/>
</dbReference>
<feature type="domain" description="PAC" evidence="14">
    <location>
        <begin position="467"/>
        <end position="519"/>
    </location>
</feature>
<feature type="domain" description="Histidine kinase" evidence="11">
    <location>
        <begin position="979"/>
        <end position="1205"/>
    </location>
</feature>
<evidence type="ECO:0000256" key="4">
    <source>
        <dbReference type="ARBA" id="ARBA00022679"/>
    </source>
</evidence>
<keyword evidence="16" id="KW-1185">Reference proteome</keyword>
<feature type="domain" description="PAC" evidence="14">
    <location>
        <begin position="594"/>
        <end position="646"/>
    </location>
</feature>
<keyword evidence="4" id="KW-0808">Transferase</keyword>
<dbReference type="Gene3D" id="1.10.287.130">
    <property type="match status" value="1"/>
</dbReference>
<feature type="domain" description="PAS" evidence="13">
    <location>
        <begin position="392"/>
        <end position="464"/>
    </location>
</feature>
<feature type="modified residue" description="4-aspartylphosphate" evidence="9">
    <location>
        <position position="1283"/>
    </location>
</feature>
<evidence type="ECO:0000256" key="6">
    <source>
        <dbReference type="ARBA" id="ARBA00022777"/>
    </source>
</evidence>
<feature type="domain" description="PAC" evidence="14">
    <location>
        <begin position="723"/>
        <end position="776"/>
    </location>
</feature>
<dbReference type="InterPro" id="IPR003661">
    <property type="entry name" value="HisK_dim/P_dom"/>
</dbReference>
<dbReference type="GO" id="GO:0005524">
    <property type="term" value="F:ATP binding"/>
    <property type="evidence" value="ECO:0007669"/>
    <property type="project" value="UniProtKB-KW"/>
</dbReference>
<dbReference type="CDD" id="cd00082">
    <property type="entry name" value="HisKA"/>
    <property type="match status" value="1"/>
</dbReference>
<dbReference type="InterPro" id="IPR003018">
    <property type="entry name" value="GAF"/>
</dbReference>
<evidence type="ECO:0000256" key="3">
    <source>
        <dbReference type="ARBA" id="ARBA00022553"/>
    </source>
</evidence>
<name>A0A370DIB2_9GAMM</name>
<dbReference type="InterPro" id="IPR052162">
    <property type="entry name" value="Sensor_kinase/Photoreceptor"/>
</dbReference>
<dbReference type="Gene3D" id="3.30.565.10">
    <property type="entry name" value="Histidine kinase-like ATPase, C-terminal domain"/>
    <property type="match status" value="1"/>
</dbReference>
<feature type="modified residue" description="4-aspartylphosphate" evidence="9">
    <location>
        <position position="188"/>
    </location>
</feature>
<evidence type="ECO:0000256" key="10">
    <source>
        <dbReference type="SAM" id="Coils"/>
    </source>
</evidence>
<dbReference type="InterPro" id="IPR036097">
    <property type="entry name" value="HisK_dim/P_sf"/>
</dbReference>
<keyword evidence="8" id="KW-0902">Two-component regulatory system</keyword>
<comment type="caution">
    <text evidence="9">Lacks conserved residue(s) required for the propagation of feature annotation.</text>
</comment>
<dbReference type="CDD" id="cd00156">
    <property type="entry name" value="REC"/>
    <property type="match status" value="1"/>
</dbReference>